<dbReference type="Gramene" id="ERN03509">
    <property type="protein sequence ID" value="ERN03509"/>
    <property type="gene ID" value="AMTR_s00003p00270330"/>
</dbReference>
<accession>W1P747</accession>
<proteinExistence type="predicted"/>
<reference evidence="3" key="1">
    <citation type="journal article" date="2013" name="Science">
        <title>The Amborella genome and the evolution of flowering plants.</title>
        <authorList>
            <consortium name="Amborella Genome Project"/>
        </authorList>
    </citation>
    <scope>NUCLEOTIDE SEQUENCE [LARGE SCALE GENOMIC DNA]</scope>
</reference>
<gene>
    <name evidence="2" type="ORF">AMTR_s00003p00270330</name>
</gene>
<evidence type="ECO:0000256" key="1">
    <source>
        <dbReference type="SAM" id="MobiDB-lite"/>
    </source>
</evidence>
<dbReference type="HOGENOM" id="CLU_2641404_0_0_1"/>
<dbReference type="EMBL" id="KI394358">
    <property type="protein sequence ID" value="ERN03509.1"/>
    <property type="molecule type" value="Genomic_DNA"/>
</dbReference>
<keyword evidence="3" id="KW-1185">Reference proteome</keyword>
<feature type="region of interest" description="Disordered" evidence="1">
    <location>
        <begin position="1"/>
        <end position="55"/>
    </location>
</feature>
<evidence type="ECO:0000313" key="2">
    <source>
        <dbReference type="EMBL" id="ERN03509.1"/>
    </source>
</evidence>
<sequence>MVSDANGGCRNGSGGPLRCRFLSAPNPGKTRRRNRVPNSPRNQIWELTSPDKATQSHSCPYYTISINSYPYLKARGA</sequence>
<name>W1P747_AMBTC</name>
<dbReference type="AlphaFoldDB" id="W1P747"/>
<organism evidence="2 3">
    <name type="scientific">Amborella trichopoda</name>
    <dbReference type="NCBI Taxonomy" id="13333"/>
    <lineage>
        <taxon>Eukaryota</taxon>
        <taxon>Viridiplantae</taxon>
        <taxon>Streptophyta</taxon>
        <taxon>Embryophyta</taxon>
        <taxon>Tracheophyta</taxon>
        <taxon>Spermatophyta</taxon>
        <taxon>Magnoliopsida</taxon>
        <taxon>Amborellales</taxon>
        <taxon>Amborellaceae</taxon>
        <taxon>Amborella</taxon>
    </lineage>
</organism>
<protein>
    <submittedName>
        <fullName evidence="2">Uncharacterized protein</fullName>
    </submittedName>
</protein>
<evidence type="ECO:0000313" key="3">
    <source>
        <dbReference type="Proteomes" id="UP000017836"/>
    </source>
</evidence>
<dbReference type="Proteomes" id="UP000017836">
    <property type="component" value="Unassembled WGS sequence"/>
</dbReference>